<reference evidence="1 2" key="1">
    <citation type="submission" date="2021-08" db="EMBL/GenBank/DDBJ databases">
        <title>Nocardioides bacterium WL0053 sp. nov., isolated from the sediment.</title>
        <authorList>
            <person name="Wang L."/>
            <person name="Zhang D."/>
            <person name="Zhang A."/>
        </authorList>
    </citation>
    <scope>NUCLEOTIDE SEQUENCE [LARGE SCALE GENOMIC DNA]</scope>
    <source>
        <strain evidence="1 2">WL0053</strain>
    </source>
</reference>
<accession>A0ABS7RII1</accession>
<proteinExistence type="predicted"/>
<gene>
    <name evidence="1" type="ORF">K1X13_01010</name>
</gene>
<protein>
    <submittedName>
        <fullName evidence="1">Uncharacterized protein</fullName>
    </submittedName>
</protein>
<evidence type="ECO:0000313" key="1">
    <source>
        <dbReference type="EMBL" id="MBY9073387.1"/>
    </source>
</evidence>
<name>A0ABS7RII1_9ACTN</name>
<dbReference type="Proteomes" id="UP000754710">
    <property type="component" value="Unassembled WGS sequence"/>
</dbReference>
<comment type="caution">
    <text evidence="1">The sequence shown here is derived from an EMBL/GenBank/DDBJ whole genome shotgun (WGS) entry which is preliminary data.</text>
</comment>
<organism evidence="1 2">
    <name type="scientific">Nocardioides jiangsuensis</name>
    <dbReference type="NCBI Taxonomy" id="2866161"/>
    <lineage>
        <taxon>Bacteria</taxon>
        <taxon>Bacillati</taxon>
        <taxon>Actinomycetota</taxon>
        <taxon>Actinomycetes</taxon>
        <taxon>Propionibacteriales</taxon>
        <taxon>Nocardioidaceae</taxon>
        <taxon>Nocardioides</taxon>
    </lineage>
</organism>
<sequence>MTAVIGFLILLAVLWATVSVVATLRAPSSMEARERHELERLRILVDDLKQTAWDHRELDSPLATIVIDKIRAHERRNRPELGP</sequence>
<keyword evidence="2" id="KW-1185">Reference proteome</keyword>
<dbReference type="RefSeq" id="WP_221023189.1">
    <property type="nucleotide sequence ID" value="NZ_JAIEZQ010000001.1"/>
</dbReference>
<evidence type="ECO:0000313" key="2">
    <source>
        <dbReference type="Proteomes" id="UP000754710"/>
    </source>
</evidence>
<dbReference type="EMBL" id="JAIEZQ010000001">
    <property type="protein sequence ID" value="MBY9073387.1"/>
    <property type="molecule type" value="Genomic_DNA"/>
</dbReference>